<dbReference type="SUPFAM" id="SSF54695">
    <property type="entry name" value="POZ domain"/>
    <property type="match status" value="1"/>
</dbReference>
<dbReference type="InterPro" id="IPR000210">
    <property type="entry name" value="BTB/POZ_dom"/>
</dbReference>
<organism evidence="3 4">
    <name type="scientific">Aureobasidium subglaciale (strain EXF-2481)</name>
    <name type="common">Aureobasidium pullulans var. subglaciale</name>
    <dbReference type="NCBI Taxonomy" id="1043005"/>
    <lineage>
        <taxon>Eukaryota</taxon>
        <taxon>Fungi</taxon>
        <taxon>Dikarya</taxon>
        <taxon>Ascomycota</taxon>
        <taxon>Pezizomycotina</taxon>
        <taxon>Dothideomycetes</taxon>
        <taxon>Dothideomycetidae</taxon>
        <taxon>Dothideales</taxon>
        <taxon>Saccotheciaceae</taxon>
        <taxon>Aureobasidium</taxon>
    </lineage>
</organism>
<dbReference type="Pfam" id="PF00651">
    <property type="entry name" value="BTB"/>
    <property type="match status" value="1"/>
</dbReference>
<dbReference type="RefSeq" id="XP_013349232.1">
    <property type="nucleotide sequence ID" value="XM_013493778.1"/>
</dbReference>
<proteinExistence type="predicted"/>
<protein>
    <recommendedName>
        <fullName evidence="2">BTB domain-containing protein</fullName>
    </recommendedName>
</protein>
<keyword evidence="4" id="KW-1185">Reference proteome</keyword>
<dbReference type="STRING" id="1043005.A0A074ZR12"/>
<dbReference type="InParanoid" id="A0A074ZR12"/>
<accession>A0A074ZR12</accession>
<feature type="region of interest" description="Disordered" evidence="1">
    <location>
        <begin position="1"/>
        <end position="24"/>
    </location>
</feature>
<feature type="domain" description="BTB" evidence="2">
    <location>
        <begin position="74"/>
        <end position="133"/>
    </location>
</feature>
<gene>
    <name evidence="3" type="ORF">AUEXF2481DRAFT_25009</name>
</gene>
<dbReference type="Gene3D" id="3.30.710.10">
    <property type="entry name" value="Potassium Channel Kv1.1, Chain A"/>
    <property type="match status" value="1"/>
</dbReference>
<evidence type="ECO:0000259" key="2">
    <source>
        <dbReference type="PROSITE" id="PS50097"/>
    </source>
</evidence>
<evidence type="ECO:0000256" key="1">
    <source>
        <dbReference type="SAM" id="MobiDB-lite"/>
    </source>
</evidence>
<dbReference type="HOGENOM" id="CLU_868728_0_0_1"/>
<evidence type="ECO:0000313" key="3">
    <source>
        <dbReference type="EMBL" id="KER00717.1"/>
    </source>
</evidence>
<dbReference type="CDD" id="cd18186">
    <property type="entry name" value="BTB_POZ_ZBTB_KLHL-like"/>
    <property type="match status" value="1"/>
</dbReference>
<feature type="compositionally biased region" description="Basic and acidic residues" evidence="1">
    <location>
        <begin position="1"/>
        <end position="14"/>
    </location>
</feature>
<sequence>MGFLDRGEHDKVDPSAKSGSQFGRNALPAPPIILTTLLPTSFLNDPTRDVFSCNDSIRGATSRELYNNPQPLVPDIVLTFEDEQVSAHKTLLEKASEVFRAAFAGSWDSTVSRRYAIEGYSKSVVHSMIKHIYGFQELHVTITAEANGEESDVLLKKMDFCFQMYLIGGEYQIKTFQVAVAERFRLLMEETCPGDGRKGDEASRLVKMVEAVNAFFQMNELADWECDPSVSHDFTLIATDQETRSEDKLLYRKINKWWPPVKRRNPGYLTSEDLTDNGLSDGELEEEFEEHISIFDEGPIYTGGIGAQELHHWSDDGLSV</sequence>
<dbReference type="AlphaFoldDB" id="A0A074ZR12"/>
<name>A0A074ZR12_AURSE</name>
<reference evidence="3 4" key="1">
    <citation type="journal article" date="2014" name="BMC Genomics">
        <title>Genome sequencing of four Aureobasidium pullulans varieties: biotechnological potential, stress tolerance, and description of new species.</title>
        <authorList>
            <person name="Gostin Ar C."/>
            <person name="Ohm R.A."/>
            <person name="Kogej T."/>
            <person name="Sonjak S."/>
            <person name="Turk M."/>
            <person name="Zajc J."/>
            <person name="Zalar P."/>
            <person name="Grube M."/>
            <person name="Sun H."/>
            <person name="Han J."/>
            <person name="Sharma A."/>
            <person name="Chiniquy J."/>
            <person name="Ngan C.Y."/>
            <person name="Lipzen A."/>
            <person name="Barry K."/>
            <person name="Grigoriev I.V."/>
            <person name="Gunde-Cimerman N."/>
        </authorList>
    </citation>
    <scope>NUCLEOTIDE SEQUENCE [LARGE SCALE GENOMIC DNA]</scope>
    <source>
        <strain evidence="3 4">EXF-2481</strain>
    </source>
</reference>
<dbReference type="Proteomes" id="UP000030641">
    <property type="component" value="Unassembled WGS sequence"/>
</dbReference>
<dbReference type="EMBL" id="KL584749">
    <property type="protein sequence ID" value="KER00717.1"/>
    <property type="molecule type" value="Genomic_DNA"/>
</dbReference>
<dbReference type="PROSITE" id="PS50097">
    <property type="entry name" value="BTB"/>
    <property type="match status" value="1"/>
</dbReference>
<dbReference type="InterPro" id="IPR011333">
    <property type="entry name" value="SKP1/BTB/POZ_sf"/>
</dbReference>
<dbReference type="OrthoDB" id="6359816at2759"/>
<dbReference type="GeneID" id="25362889"/>
<evidence type="ECO:0000313" key="4">
    <source>
        <dbReference type="Proteomes" id="UP000030641"/>
    </source>
</evidence>